<comment type="caution">
    <text evidence="2">The sequence shown here is derived from an EMBL/GenBank/DDBJ whole genome shotgun (WGS) entry which is preliminary data.</text>
</comment>
<feature type="compositionally biased region" description="Basic and acidic residues" evidence="1">
    <location>
        <begin position="49"/>
        <end position="79"/>
    </location>
</feature>
<evidence type="ECO:0000313" key="3">
    <source>
        <dbReference type="Proteomes" id="UP001500620"/>
    </source>
</evidence>
<evidence type="ECO:0000256" key="1">
    <source>
        <dbReference type="SAM" id="MobiDB-lite"/>
    </source>
</evidence>
<dbReference type="Proteomes" id="UP001500620">
    <property type="component" value="Unassembled WGS sequence"/>
</dbReference>
<keyword evidence="3" id="KW-1185">Reference proteome</keyword>
<accession>A0ABP8DN15</accession>
<organism evidence="2 3">
    <name type="scientific">Dactylosporangium darangshiense</name>
    <dbReference type="NCBI Taxonomy" id="579108"/>
    <lineage>
        <taxon>Bacteria</taxon>
        <taxon>Bacillati</taxon>
        <taxon>Actinomycetota</taxon>
        <taxon>Actinomycetes</taxon>
        <taxon>Micromonosporales</taxon>
        <taxon>Micromonosporaceae</taxon>
        <taxon>Dactylosporangium</taxon>
    </lineage>
</organism>
<gene>
    <name evidence="2" type="ORF">GCM10022255_087280</name>
</gene>
<sequence>MVGDRVSAVVHDLGAQQAVRSGNVADAKKLEVIAHRGDRLRMIAGQAPVEERDPEADTHERRQGQGAQRDESTLHRRAP</sequence>
<reference evidence="3" key="1">
    <citation type="journal article" date="2019" name="Int. J. Syst. Evol. Microbiol.">
        <title>The Global Catalogue of Microorganisms (GCM) 10K type strain sequencing project: providing services to taxonomists for standard genome sequencing and annotation.</title>
        <authorList>
            <consortium name="The Broad Institute Genomics Platform"/>
            <consortium name="The Broad Institute Genome Sequencing Center for Infectious Disease"/>
            <person name="Wu L."/>
            <person name="Ma J."/>
        </authorList>
    </citation>
    <scope>NUCLEOTIDE SEQUENCE [LARGE SCALE GENOMIC DNA]</scope>
    <source>
        <strain evidence="3">JCM 17441</strain>
    </source>
</reference>
<proteinExistence type="predicted"/>
<protein>
    <submittedName>
        <fullName evidence="2">Uncharacterized protein</fullName>
    </submittedName>
</protein>
<name>A0ABP8DN15_9ACTN</name>
<evidence type="ECO:0000313" key="2">
    <source>
        <dbReference type="EMBL" id="GAA4260063.1"/>
    </source>
</evidence>
<feature type="region of interest" description="Disordered" evidence="1">
    <location>
        <begin position="44"/>
        <end position="79"/>
    </location>
</feature>
<dbReference type="EMBL" id="BAABAT010000038">
    <property type="protein sequence ID" value="GAA4260063.1"/>
    <property type="molecule type" value="Genomic_DNA"/>
</dbReference>